<keyword evidence="5" id="KW-0413">Isomerase</keyword>
<evidence type="ECO:0000313" key="5">
    <source>
        <dbReference type="EMBL" id="STQ86760.1"/>
    </source>
</evidence>
<dbReference type="Proteomes" id="UP000255139">
    <property type="component" value="Unassembled WGS sequence"/>
</dbReference>
<evidence type="ECO:0000256" key="2">
    <source>
        <dbReference type="ARBA" id="ARBA00023110"/>
    </source>
</evidence>
<dbReference type="GO" id="GO:0003755">
    <property type="term" value="F:peptidyl-prolyl cis-trans isomerase activity"/>
    <property type="evidence" value="ECO:0007669"/>
    <property type="project" value="UniProtKB-KW"/>
</dbReference>
<dbReference type="Gene3D" id="1.10.4030.10">
    <property type="entry name" value="Porin chaperone SurA, peptide-binding domain"/>
    <property type="match status" value="1"/>
</dbReference>
<dbReference type="Pfam" id="PF09312">
    <property type="entry name" value="SurA_N"/>
    <property type="match status" value="1"/>
</dbReference>
<dbReference type="InterPro" id="IPR055131">
    <property type="entry name" value="Cj1289-like_C"/>
</dbReference>
<reference evidence="5 6" key="1">
    <citation type="submission" date="2018-06" db="EMBL/GenBank/DDBJ databases">
        <authorList>
            <consortium name="Pathogen Informatics"/>
            <person name="Doyle S."/>
        </authorList>
    </citation>
    <scope>NUCLEOTIDE SEQUENCE [LARGE SCALE GENOMIC DNA]</scope>
    <source>
        <strain evidence="5 6">NCTC12714</strain>
    </source>
</reference>
<dbReference type="PANTHER" id="PTHR47637:SF1">
    <property type="entry name" value="CHAPERONE SURA"/>
    <property type="match status" value="1"/>
</dbReference>
<keyword evidence="2" id="KW-0697">Rotamase</keyword>
<keyword evidence="6" id="KW-1185">Reference proteome</keyword>
<feature type="domain" description="SurA N-terminal" evidence="3">
    <location>
        <begin position="114"/>
        <end position="182"/>
    </location>
</feature>
<evidence type="ECO:0000259" key="3">
    <source>
        <dbReference type="Pfam" id="PF09312"/>
    </source>
</evidence>
<evidence type="ECO:0000313" key="6">
    <source>
        <dbReference type="Proteomes" id="UP000255139"/>
    </source>
</evidence>
<dbReference type="InterPro" id="IPR046357">
    <property type="entry name" value="PPIase_dom_sf"/>
</dbReference>
<dbReference type="InterPro" id="IPR015391">
    <property type="entry name" value="SurA_N"/>
</dbReference>
<protein>
    <submittedName>
        <fullName evidence="5">SurA domain-containing protein</fullName>
        <ecNumber evidence="5">5.2.1.8</ecNumber>
    </submittedName>
</protein>
<organism evidence="5 6">
    <name type="scientific">Helicobacter muridarum</name>
    <dbReference type="NCBI Taxonomy" id="216"/>
    <lineage>
        <taxon>Bacteria</taxon>
        <taxon>Pseudomonadati</taxon>
        <taxon>Campylobacterota</taxon>
        <taxon>Epsilonproteobacteria</taxon>
        <taxon>Campylobacterales</taxon>
        <taxon>Helicobacteraceae</taxon>
        <taxon>Helicobacter</taxon>
    </lineage>
</organism>
<dbReference type="SUPFAM" id="SSF109998">
    <property type="entry name" value="Triger factor/SurA peptide-binding domain-like"/>
    <property type="match status" value="1"/>
</dbReference>
<dbReference type="PANTHER" id="PTHR47637">
    <property type="entry name" value="CHAPERONE SURA"/>
    <property type="match status" value="1"/>
</dbReference>
<dbReference type="AlphaFoldDB" id="A0A377PW70"/>
<gene>
    <name evidence="5" type="primary">surA</name>
    <name evidence="5" type="ORF">NCTC12714_01571</name>
</gene>
<evidence type="ECO:0000259" key="4">
    <source>
        <dbReference type="Pfam" id="PF22506"/>
    </source>
</evidence>
<name>A0A377PW70_9HELI</name>
<feature type="domain" description="Cj1289-like C-terminal" evidence="4">
    <location>
        <begin position="195"/>
        <end position="291"/>
    </location>
</feature>
<accession>A0A377PW70</accession>
<sequence>MNYHRLFIVMFVFILSFIYAQESSKSDSDLSGLEQVNLTKDSAINFSSSNQHENMDFVSKTTKEESTKSSINNRKKENIVGGIALFVNGEPITLYAISKAEKMLNTDRLRAADFLIMEQLRKEEVKRLKIDITDEQLDSQINFIAEQNNMNLSQFYNAVMQQGMSLSDYRSKLKEQMLAQELMRKILFSSNVGQEDALRKYYSENPEEFVIPKKIKSIKFVSKSKQSLESFVSNGLESSLPNNIVRAEEELELENIPSQIADVFLITPKDSFTPILESGDGNYVTFFVKDKIDINQVDFDKAKGYIVQKLMANNQEKILSDYFERVRTRSKIVFVR</sequence>
<dbReference type="Gene3D" id="3.10.50.40">
    <property type="match status" value="1"/>
</dbReference>
<dbReference type="Pfam" id="PF22506">
    <property type="entry name" value="Cj1289-like_C"/>
    <property type="match status" value="1"/>
</dbReference>
<dbReference type="EMBL" id="UGJE01000002">
    <property type="protein sequence ID" value="STQ86760.1"/>
    <property type="molecule type" value="Genomic_DNA"/>
</dbReference>
<dbReference type="InterPro" id="IPR027304">
    <property type="entry name" value="Trigger_fact/SurA_dom_sf"/>
</dbReference>
<evidence type="ECO:0000256" key="1">
    <source>
        <dbReference type="ARBA" id="ARBA00022729"/>
    </source>
</evidence>
<keyword evidence="1" id="KW-0732">Signal</keyword>
<proteinExistence type="predicted"/>
<dbReference type="RefSeq" id="WP_052089742.1">
    <property type="nucleotide sequence ID" value="NZ_FZML01000033.1"/>
</dbReference>
<dbReference type="InterPro" id="IPR050280">
    <property type="entry name" value="OMP_Chaperone_SurA"/>
</dbReference>
<dbReference type="EC" id="5.2.1.8" evidence="5"/>